<name>A0ABX0SZ69_9PSEU</name>
<dbReference type="SMART" id="SM01230">
    <property type="entry name" value="Gln-synt_C"/>
    <property type="match status" value="1"/>
</dbReference>
<evidence type="ECO:0000256" key="17">
    <source>
        <dbReference type="RuleBase" id="RU000387"/>
    </source>
</evidence>
<dbReference type="Proteomes" id="UP000754495">
    <property type="component" value="Unassembled WGS sequence"/>
</dbReference>
<evidence type="ECO:0000256" key="15">
    <source>
        <dbReference type="PROSITE-ProRule" id="PRU01330"/>
    </source>
</evidence>
<dbReference type="SUPFAM" id="SSF55931">
    <property type="entry name" value="Glutamine synthetase/guanido kinase"/>
    <property type="match status" value="1"/>
</dbReference>
<dbReference type="Pfam" id="PF00120">
    <property type="entry name" value="Gln-synt_C"/>
    <property type="match status" value="1"/>
</dbReference>
<dbReference type="InterPro" id="IPR008147">
    <property type="entry name" value="Gln_synt_N"/>
</dbReference>
<feature type="domain" description="GS beta-grasp" evidence="19">
    <location>
        <begin position="15"/>
        <end position="99"/>
    </location>
</feature>
<dbReference type="InterPro" id="IPR014746">
    <property type="entry name" value="Gln_synth/guanido_kin_cat_dom"/>
</dbReference>
<dbReference type="SUPFAM" id="SSF54368">
    <property type="entry name" value="Glutamine synthetase, N-terminal domain"/>
    <property type="match status" value="1"/>
</dbReference>
<dbReference type="InterPro" id="IPR027302">
    <property type="entry name" value="Gln_synth_N_conserv_site"/>
</dbReference>
<evidence type="ECO:0000256" key="16">
    <source>
        <dbReference type="RuleBase" id="RU000384"/>
    </source>
</evidence>
<reference evidence="21 22" key="1">
    <citation type="submission" date="2020-03" db="EMBL/GenBank/DDBJ databases">
        <title>Sequencing the genomes of 1000 actinobacteria strains.</title>
        <authorList>
            <person name="Klenk H.-P."/>
        </authorList>
    </citation>
    <scope>NUCLEOTIDE SEQUENCE [LARGE SCALE GENOMIC DNA]</scope>
    <source>
        <strain evidence="21 22">DSM 45668</strain>
    </source>
</reference>
<evidence type="ECO:0000256" key="14">
    <source>
        <dbReference type="ARBA" id="ARBA00049436"/>
    </source>
</evidence>
<dbReference type="Gene3D" id="3.30.590.10">
    <property type="entry name" value="Glutamine synthetase/guanido kinase, catalytic domain"/>
    <property type="match status" value="1"/>
</dbReference>
<evidence type="ECO:0000256" key="6">
    <source>
        <dbReference type="ARBA" id="ARBA00021364"/>
    </source>
</evidence>
<organism evidence="21 22">
    <name type="scientific">Amycolatopsis viridis</name>
    <dbReference type="NCBI Taxonomy" id="185678"/>
    <lineage>
        <taxon>Bacteria</taxon>
        <taxon>Bacillati</taxon>
        <taxon>Actinomycetota</taxon>
        <taxon>Actinomycetes</taxon>
        <taxon>Pseudonocardiales</taxon>
        <taxon>Pseudonocardiaceae</taxon>
        <taxon>Amycolatopsis</taxon>
    </lineage>
</organism>
<dbReference type="Pfam" id="PF03951">
    <property type="entry name" value="Gln-synt_N"/>
    <property type="match status" value="1"/>
</dbReference>
<evidence type="ECO:0000256" key="18">
    <source>
        <dbReference type="RuleBase" id="RU004356"/>
    </source>
</evidence>
<dbReference type="PROSITE" id="PS00182">
    <property type="entry name" value="GLNA_ADENYLATION"/>
    <property type="match status" value="1"/>
</dbReference>
<evidence type="ECO:0000313" key="21">
    <source>
        <dbReference type="EMBL" id="NIH82278.1"/>
    </source>
</evidence>
<protein>
    <recommendedName>
        <fullName evidence="6 18">Glutamine synthetase</fullName>
        <ecNumber evidence="5 18">6.3.1.2</ecNumber>
    </recommendedName>
</protein>
<feature type="domain" description="GS catalytic" evidence="20">
    <location>
        <begin position="107"/>
        <end position="474"/>
    </location>
</feature>
<dbReference type="NCBIfam" id="TIGR00653">
    <property type="entry name" value="GlnA"/>
    <property type="match status" value="1"/>
</dbReference>
<comment type="catalytic activity">
    <reaction evidence="14 18">
        <text>L-glutamate + NH4(+) + ATP = L-glutamine + ADP + phosphate + H(+)</text>
        <dbReference type="Rhea" id="RHEA:16169"/>
        <dbReference type="ChEBI" id="CHEBI:15378"/>
        <dbReference type="ChEBI" id="CHEBI:28938"/>
        <dbReference type="ChEBI" id="CHEBI:29985"/>
        <dbReference type="ChEBI" id="CHEBI:30616"/>
        <dbReference type="ChEBI" id="CHEBI:43474"/>
        <dbReference type="ChEBI" id="CHEBI:58359"/>
        <dbReference type="ChEBI" id="CHEBI:456216"/>
        <dbReference type="EC" id="6.3.1.2"/>
    </reaction>
</comment>
<comment type="subcellular location">
    <subcellularLocation>
        <location evidence="2 17">Cytoplasm</location>
    </subcellularLocation>
</comment>
<dbReference type="PANTHER" id="PTHR43407:SF1">
    <property type="entry name" value="LENGSIN"/>
    <property type="match status" value="1"/>
</dbReference>
<evidence type="ECO:0000259" key="20">
    <source>
        <dbReference type="PROSITE" id="PS51987"/>
    </source>
</evidence>
<evidence type="ECO:0000256" key="13">
    <source>
        <dbReference type="ARBA" id="ARBA00022842"/>
    </source>
</evidence>
<comment type="caution">
    <text evidence="21">The sequence shown here is derived from an EMBL/GenBank/DDBJ whole genome shotgun (WGS) entry which is preliminary data.</text>
</comment>
<keyword evidence="11 18" id="KW-0547">Nucleotide-binding</keyword>
<dbReference type="InterPro" id="IPR036651">
    <property type="entry name" value="Gln_synt_N_sf"/>
</dbReference>
<keyword evidence="10" id="KW-0479">Metal-binding</keyword>
<dbReference type="EMBL" id="JAANOU010000001">
    <property type="protein sequence ID" value="NIH82278.1"/>
    <property type="molecule type" value="Genomic_DNA"/>
</dbReference>
<dbReference type="EC" id="6.3.1.2" evidence="5 18"/>
<dbReference type="GO" id="GO:0004356">
    <property type="term" value="F:glutamine synthetase activity"/>
    <property type="evidence" value="ECO:0007669"/>
    <property type="project" value="UniProtKB-EC"/>
</dbReference>
<evidence type="ECO:0000256" key="8">
    <source>
        <dbReference type="ARBA" id="ARBA00022553"/>
    </source>
</evidence>
<evidence type="ECO:0000256" key="12">
    <source>
        <dbReference type="ARBA" id="ARBA00022840"/>
    </source>
</evidence>
<keyword evidence="13" id="KW-0460">Magnesium</keyword>
<comment type="similarity">
    <text evidence="3 15 16">Belongs to the glutamine synthetase family.</text>
</comment>
<evidence type="ECO:0000256" key="10">
    <source>
        <dbReference type="ARBA" id="ARBA00022723"/>
    </source>
</evidence>
<evidence type="ECO:0000256" key="7">
    <source>
        <dbReference type="ARBA" id="ARBA00022490"/>
    </source>
</evidence>
<evidence type="ECO:0000256" key="2">
    <source>
        <dbReference type="ARBA" id="ARBA00004496"/>
    </source>
</evidence>
<keyword evidence="12 18" id="KW-0067">ATP-binding</keyword>
<evidence type="ECO:0000259" key="19">
    <source>
        <dbReference type="PROSITE" id="PS51986"/>
    </source>
</evidence>
<dbReference type="PANTHER" id="PTHR43407">
    <property type="entry name" value="GLUTAMINE SYNTHETASE"/>
    <property type="match status" value="1"/>
</dbReference>
<evidence type="ECO:0000256" key="9">
    <source>
        <dbReference type="ARBA" id="ARBA00022598"/>
    </source>
</evidence>
<sequence length="474" mass="53390">MTTTPDDIQRLIADENVQFVDVRFCDLPGVMQHFTVPAKAFDADAFEEGLAFDGSSVRGFQSIHESDMLLLPDPETARIDPFRKEKTLSLNFFVHDPFTREAYSRDPRNIARKAEQYIAESGVADTVYFGPEAEFYVFDSIRFSSSENASFHEIDSVEGWWNTGREEEGGNRGYKTPFKGGYFPVPPVDHFADLRDEISQRLINSGFELERAHHEVGTAGQAEINYRFNTLLHAADDLQLFKYIVKNTAWNAGKTATFMPKPLFGDNGSGMHCHQSLWKDGQPLFYDESGYAGLSDMARHYIGGILAHAPSLLAFTNPTVNSYHRLVPGYEAPVSLVYSQRNRSACVRIPITGSNAKAKRIEFRCPDSSGNPYLAFAAMMMAGLDGIKNKIEPPEPIDKDLYELPPEEAKDVKQVPASLDEVLNNLEADHDFLTEGGVFTPDLIETWISLKRETEIDPLRLRPHPYEFALYYDV</sequence>
<accession>A0ABX0SZ69</accession>
<dbReference type="PROSITE" id="PS00181">
    <property type="entry name" value="GLNA_ATP"/>
    <property type="match status" value="1"/>
</dbReference>
<keyword evidence="22" id="KW-1185">Reference proteome</keyword>
<dbReference type="PROSITE" id="PS51986">
    <property type="entry name" value="GS_BETA_GRASP"/>
    <property type="match status" value="1"/>
</dbReference>
<evidence type="ECO:0000256" key="5">
    <source>
        <dbReference type="ARBA" id="ARBA00012937"/>
    </source>
</evidence>
<dbReference type="InterPro" id="IPR027303">
    <property type="entry name" value="Gln_synth_gly_rich_site"/>
</dbReference>
<evidence type="ECO:0000256" key="11">
    <source>
        <dbReference type="ARBA" id="ARBA00022741"/>
    </source>
</evidence>
<evidence type="ECO:0000256" key="4">
    <source>
        <dbReference type="ARBA" id="ARBA00011354"/>
    </source>
</evidence>
<dbReference type="PROSITE" id="PS00180">
    <property type="entry name" value="GLNA_1"/>
    <property type="match status" value="1"/>
</dbReference>
<keyword evidence="8" id="KW-0597">Phosphoprotein</keyword>
<evidence type="ECO:0000256" key="3">
    <source>
        <dbReference type="ARBA" id="ARBA00009897"/>
    </source>
</evidence>
<keyword evidence="7 17" id="KW-0963">Cytoplasm</keyword>
<dbReference type="InterPro" id="IPR008146">
    <property type="entry name" value="Gln_synth_cat_dom"/>
</dbReference>
<evidence type="ECO:0000256" key="1">
    <source>
        <dbReference type="ARBA" id="ARBA00001946"/>
    </source>
</evidence>
<comment type="subunit">
    <text evidence="4 17">Oligomer of 12 subunits arranged in the form of two hexagons.</text>
</comment>
<dbReference type="Gene3D" id="3.10.20.70">
    <property type="entry name" value="Glutamine synthetase, N-terminal domain"/>
    <property type="match status" value="1"/>
</dbReference>
<proteinExistence type="inferred from homology"/>
<dbReference type="InterPro" id="IPR001637">
    <property type="entry name" value="Gln_synth_I_adenylation_site"/>
</dbReference>
<dbReference type="InterPro" id="IPR004809">
    <property type="entry name" value="Gln_synth_I"/>
</dbReference>
<comment type="cofactor">
    <cofactor evidence="1">
        <name>Mg(2+)</name>
        <dbReference type="ChEBI" id="CHEBI:18420"/>
    </cofactor>
</comment>
<gene>
    <name evidence="21" type="ORF">FHX46_004808</name>
</gene>
<dbReference type="RefSeq" id="WP_167099582.1">
    <property type="nucleotide sequence ID" value="NZ_JAANOU010000001.1"/>
</dbReference>
<evidence type="ECO:0000313" key="22">
    <source>
        <dbReference type="Proteomes" id="UP000754495"/>
    </source>
</evidence>
<dbReference type="PROSITE" id="PS51987">
    <property type="entry name" value="GS_CATALYTIC"/>
    <property type="match status" value="1"/>
</dbReference>
<keyword evidence="9 18" id="KW-0436">Ligase</keyword>